<proteinExistence type="predicted"/>
<dbReference type="AlphaFoldDB" id="S8EHY2"/>
<protein>
    <submittedName>
        <fullName evidence="2">Uncharacterized protein</fullName>
    </submittedName>
</protein>
<name>S8EHY2_FOMSC</name>
<evidence type="ECO:0000256" key="1">
    <source>
        <dbReference type="SAM" id="MobiDB-lite"/>
    </source>
</evidence>
<dbReference type="Proteomes" id="UP000015241">
    <property type="component" value="Unassembled WGS sequence"/>
</dbReference>
<evidence type="ECO:0000313" key="3">
    <source>
        <dbReference type="Proteomes" id="UP000015241"/>
    </source>
</evidence>
<reference evidence="2 3" key="1">
    <citation type="journal article" date="2012" name="Science">
        <title>The Paleozoic origin of enzymatic lignin decomposition reconstructed from 31 fungal genomes.</title>
        <authorList>
            <person name="Floudas D."/>
            <person name="Binder M."/>
            <person name="Riley R."/>
            <person name="Barry K."/>
            <person name="Blanchette R.A."/>
            <person name="Henrissat B."/>
            <person name="Martinez A.T."/>
            <person name="Otillar R."/>
            <person name="Spatafora J.W."/>
            <person name="Yadav J.S."/>
            <person name="Aerts A."/>
            <person name="Benoit I."/>
            <person name="Boyd A."/>
            <person name="Carlson A."/>
            <person name="Copeland A."/>
            <person name="Coutinho P.M."/>
            <person name="de Vries R.P."/>
            <person name="Ferreira P."/>
            <person name="Findley K."/>
            <person name="Foster B."/>
            <person name="Gaskell J."/>
            <person name="Glotzer D."/>
            <person name="Gorecki P."/>
            <person name="Heitman J."/>
            <person name="Hesse C."/>
            <person name="Hori C."/>
            <person name="Igarashi K."/>
            <person name="Jurgens J.A."/>
            <person name="Kallen N."/>
            <person name="Kersten P."/>
            <person name="Kohler A."/>
            <person name="Kuees U."/>
            <person name="Kumar T.K.A."/>
            <person name="Kuo A."/>
            <person name="LaButti K."/>
            <person name="Larrondo L.F."/>
            <person name="Lindquist E."/>
            <person name="Ling A."/>
            <person name="Lombard V."/>
            <person name="Lucas S."/>
            <person name="Lundell T."/>
            <person name="Martin R."/>
            <person name="McLaughlin D.J."/>
            <person name="Morgenstern I."/>
            <person name="Morin E."/>
            <person name="Murat C."/>
            <person name="Nagy L.G."/>
            <person name="Nolan M."/>
            <person name="Ohm R.A."/>
            <person name="Patyshakuliyeva A."/>
            <person name="Rokas A."/>
            <person name="Ruiz-Duenas F.J."/>
            <person name="Sabat G."/>
            <person name="Salamov A."/>
            <person name="Samejima M."/>
            <person name="Schmutz J."/>
            <person name="Slot J.C."/>
            <person name="St John F."/>
            <person name="Stenlid J."/>
            <person name="Sun H."/>
            <person name="Sun S."/>
            <person name="Syed K."/>
            <person name="Tsang A."/>
            <person name="Wiebenga A."/>
            <person name="Young D."/>
            <person name="Pisabarro A."/>
            <person name="Eastwood D.C."/>
            <person name="Martin F."/>
            <person name="Cullen D."/>
            <person name="Grigoriev I.V."/>
            <person name="Hibbett D.S."/>
        </authorList>
    </citation>
    <scope>NUCLEOTIDE SEQUENCE</scope>
    <source>
        <strain evidence="3">FP-58527</strain>
    </source>
</reference>
<feature type="compositionally biased region" description="Polar residues" evidence="1">
    <location>
        <begin position="27"/>
        <end position="51"/>
    </location>
</feature>
<dbReference type="InParanoid" id="S8EHY2"/>
<dbReference type="EMBL" id="KE504126">
    <property type="protein sequence ID" value="EPT04717.1"/>
    <property type="molecule type" value="Genomic_DNA"/>
</dbReference>
<keyword evidence="3" id="KW-1185">Reference proteome</keyword>
<gene>
    <name evidence="2" type="ORF">FOMPIDRAFT_82013</name>
</gene>
<dbReference type="HOGENOM" id="CLU_950067_0_0_1"/>
<evidence type="ECO:0000313" key="2">
    <source>
        <dbReference type="EMBL" id="EPT04717.1"/>
    </source>
</evidence>
<dbReference type="OrthoDB" id="10556688at2759"/>
<sequence length="284" mass="30824">MVREYVDEEHFNTYFLGVPQDSRESTHTAPSTPALSWSSSLESTNTVTTESGDAPLHLPNDTLNHTTSRVAATLNQASNACIRVGLDWGNGALQQTLEPFRVGRGAILNPTWVDTASVGLGITEGASDQGDPATTANEAECVLWPGSLGRWYQATYPYYVPPPSPVSWNGRTSEDYTWAVALSTYDYLDIEPARHAVGHLTTWGRAADRDRTRRKVPIREDASHPGYGMTDTRYTVGSTNTVVSTQGIAIVGRDVEALAHSSTDELPILSALDDYIPGLVGLEE</sequence>
<accession>S8EHY2</accession>
<feature type="region of interest" description="Disordered" evidence="1">
    <location>
        <begin position="20"/>
        <end position="56"/>
    </location>
</feature>
<organism evidence="2 3">
    <name type="scientific">Fomitopsis schrenkii</name>
    <name type="common">Brown rot fungus</name>
    <dbReference type="NCBI Taxonomy" id="2126942"/>
    <lineage>
        <taxon>Eukaryota</taxon>
        <taxon>Fungi</taxon>
        <taxon>Dikarya</taxon>
        <taxon>Basidiomycota</taxon>
        <taxon>Agaricomycotina</taxon>
        <taxon>Agaricomycetes</taxon>
        <taxon>Polyporales</taxon>
        <taxon>Fomitopsis</taxon>
    </lineage>
</organism>